<name>A0A1R3GZW4_9ROSI</name>
<evidence type="ECO:0000256" key="1">
    <source>
        <dbReference type="SAM" id="SignalP"/>
    </source>
</evidence>
<dbReference type="AlphaFoldDB" id="A0A1R3GZW4"/>
<proteinExistence type="predicted"/>
<evidence type="ECO:0000313" key="3">
    <source>
        <dbReference type="Proteomes" id="UP000187203"/>
    </source>
</evidence>
<dbReference type="Proteomes" id="UP000187203">
    <property type="component" value="Unassembled WGS sequence"/>
</dbReference>
<gene>
    <name evidence="2" type="ORF">COLO4_32363</name>
</gene>
<evidence type="ECO:0000313" key="2">
    <source>
        <dbReference type="EMBL" id="OMO63530.1"/>
    </source>
</evidence>
<dbReference type="EMBL" id="AWUE01021104">
    <property type="protein sequence ID" value="OMO63530.1"/>
    <property type="molecule type" value="Genomic_DNA"/>
</dbReference>
<feature type="chain" id="PRO_5012367820" evidence="1">
    <location>
        <begin position="28"/>
        <end position="66"/>
    </location>
</feature>
<organism evidence="2 3">
    <name type="scientific">Corchorus olitorius</name>
    <dbReference type="NCBI Taxonomy" id="93759"/>
    <lineage>
        <taxon>Eukaryota</taxon>
        <taxon>Viridiplantae</taxon>
        <taxon>Streptophyta</taxon>
        <taxon>Embryophyta</taxon>
        <taxon>Tracheophyta</taxon>
        <taxon>Spermatophyta</taxon>
        <taxon>Magnoliopsida</taxon>
        <taxon>eudicotyledons</taxon>
        <taxon>Gunneridae</taxon>
        <taxon>Pentapetalae</taxon>
        <taxon>rosids</taxon>
        <taxon>malvids</taxon>
        <taxon>Malvales</taxon>
        <taxon>Malvaceae</taxon>
        <taxon>Grewioideae</taxon>
        <taxon>Apeibeae</taxon>
        <taxon>Corchorus</taxon>
    </lineage>
</organism>
<keyword evidence="1" id="KW-0732">Signal</keyword>
<comment type="caution">
    <text evidence="2">The sequence shown here is derived from an EMBL/GenBank/DDBJ whole genome shotgun (WGS) entry which is preliminary data.</text>
</comment>
<feature type="signal peptide" evidence="1">
    <location>
        <begin position="1"/>
        <end position="27"/>
    </location>
</feature>
<accession>A0A1R3GZW4</accession>
<protein>
    <submittedName>
        <fullName evidence="2">Uncharacterized protein</fullName>
    </submittedName>
</protein>
<keyword evidence="3" id="KW-1185">Reference proteome</keyword>
<sequence length="66" mass="7413">MASSKSKFLIFAIFMALTFSSLEVSLAARLLQQSLPTNPDDVDSLFTYQYPPSVRRIFDALLNLLV</sequence>
<reference evidence="3" key="1">
    <citation type="submission" date="2013-09" db="EMBL/GenBank/DDBJ databases">
        <title>Corchorus olitorius genome sequencing.</title>
        <authorList>
            <person name="Alam M."/>
            <person name="Haque M.S."/>
            <person name="Islam M.S."/>
            <person name="Emdad E.M."/>
            <person name="Islam M.M."/>
            <person name="Ahmed B."/>
            <person name="Halim A."/>
            <person name="Hossen Q.M.M."/>
            <person name="Hossain M.Z."/>
            <person name="Ahmed R."/>
            <person name="Khan M.M."/>
            <person name="Islam R."/>
            <person name="Rashid M.M."/>
            <person name="Khan S.A."/>
            <person name="Rahman M.S."/>
            <person name="Alam M."/>
            <person name="Yahiya A.S."/>
            <person name="Khan M.S."/>
            <person name="Azam M.S."/>
            <person name="Haque T."/>
            <person name="Lashkar M.Z.H."/>
            <person name="Akhand A.I."/>
            <person name="Morshed G."/>
            <person name="Roy S."/>
            <person name="Uddin K.S."/>
            <person name="Rabeya T."/>
            <person name="Hossain A.S."/>
            <person name="Chowdhury A."/>
            <person name="Snigdha A.R."/>
            <person name="Mortoza M.S."/>
            <person name="Matin S.A."/>
            <person name="Hoque S.M.E."/>
            <person name="Islam M.K."/>
            <person name="Roy D.K."/>
            <person name="Haider R."/>
            <person name="Moosa M.M."/>
            <person name="Elias S.M."/>
            <person name="Hasan A.M."/>
            <person name="Jahan S."/>
            <person name="Shafiuddin M."/>
            <person name="Mahmood N."/>
            <person name="Shommy N.S."/>
        </authorList>
    </citation>
    <scope>NUCLEOTIDE SEQUENCE [LARGE SCALE GENOMIC DNA]</scope>
    <source>
        <strain evidence="3">cv. O-4</strain>
    </source>
</reference>